<dbReference type="CDD" id="cd00082">
    <property type="entry name" value="HisKA"/>
    <property type="match status" value="1"/>
</dbReference>
<dbReference type="GO" id="GO:0030295">
    <property type="term" value="F:protein kinase activator activity"/>
    <property type="evidence" value="ECO:0007669"/>
    <property type="project" value="TreeGrafter"/>
</dbReference>
<dbReference type="PATRIC" id="fig|345309.4.peg.3060"/>
<comment type="caution">
    <text evidence="10">The sequence shown here is derived from an EMBL/GenBank/DDBJ whole genome shotgun (WGS) entry which is preliminary data.</text>
</comment>
<dbReference type="Pfam" id="PF05227">
    <property type="entry name" value="CHASE3"/>
    <property type="match status" value="1"/>
</dbReference>
<feature type="domain" description="PAS" evidence="9">
    <location>
        <begin position="229"/>
        <end position="263"/>
    </location>
</feature>
<dbReference type="InterPro" id="IPR035965">
    <property type="entry name" value="PAS-like_dom_sf"/>
</dbReference>
<dbReference type="InterPro" id="IPR036097">
    <property type="entry name" value="HisK_dim/P_sf"/>
</dbReference>
<dbReference type="FunFam" id="3.30.565.10:FF:000006">
    <property type="entry name" value="Sensor histidine kinase WalK"/>
    <property type="match status" value="1"/>
</dbReference>
<name>A0A0F3KD19_9GAMM</name>
<dbReference type="SUPFAM" id="SSF55785">
    <property type="entry name" value="PYP-like sensor domain (PAS domain)"/>
    <property type="match status" value="1"/>
</dbReference>
<dbReference type="InterPro" id="IPR050351">
    <property type="entry name" value="BphY/WalK/GraS-like"/>
</dbReference>
<evidence type="ECO:0000256" key="7">
    <source>
        <dbReference type="SAM" id="Coils"/>
    </source>
</evidence>
<evidence type="ECO:0000256" key="4">
    <source>
        <dbReference type="ARBA" id="ARBA00022679"/>
    </source>
</evidence>
<dbReference type="FunFam" id="1.10.287.130:FF:000070">
    <property type="entry name" value="Histidine kinase sensor protein"/>
    <property type="match status" value="1"/>
</dbReference>
<feature type="coiled-coil region" evidence="7">
    <location>
        <begin position="341"/>
        <end position="368"/>
    </location>
</feature>
<feature type="domain" description="Histidine kinase" evidence="8">
    <location>
        <begin position="375"/>
        <end position="591"/>
    </location>
</feature>
<keyword evidence="3" id="KW-0597">Phosphoprotein</keyword>
<sequence length="600" mass="66538">MIERIGLRWRLAGLLVAVLVSVALPYFVTRSSSEQALTSRDWVTHTADIKANVYRLDAILRSSEAAMYTLLAGGAIDDDLTQRALMPEKLGPGLIDSLRGAVRDNPEQTARLGGLEAVANGRMKLTEQALAQLKAGDRAGAFAAMEDARHMFPFREKVVDILAEESRLQEQRRANARGSATDNRIVLGVAAIAQVILLAIVVVVSERQITSRLAAESKVAEAVKRSLVVVQAVREPIALLDGDLRTLMVNAAFAELYGYDTEDEEAHMPLRAIGNGAWDDPPLLQRLNDVVLRDRELWDYEFTQRTVDNIDRFVVINARRITQPDSDKPALLLTVSDITARALVEQRVTELNRQLEGKVEQISDVNRELEAFSYSVSHDLRAPLRHISGFAGKLEAHLADQADDRVRHYIEVISSSSRRMAQLIDDLLVFSRLGRGALRLQAVDMQSLVEEARALVEPEARGRHLEWSIAPLPIVVADENMLRTVWQNLLGNAVKYTANREVGRIEVGMERDPASGDYVFFVRDNGAGFDMQYASKLFGVFQRLHRASEFPGNGIGLANVRRIIARHGGRTWAEGETDHGAIFHFSLPASDFTGARMADA</sequence>
<dbReference type="InterPro" id="IPR000014">
    <property type="entry name" value="PAS"/>
</dbReference>
<dbReference type="GO" id="GO:0000156">
    <property type="term" value="F:phosphorelay response regulator activity"/>
    <property type="evidence" value="ECO:0007669"/>
    <property type="project" value="TreeGrafter"/>
</dbReference>
<dbReference type="GO" id="GO:0005886">
    <property type="term" value="C:plasma membrane"/>
    <property type="evidence" value="ECO:0007669"/>
    <property type="project" value="UniProtKB-ARBA"/>
</dbReference>
<evidence type="ECO:0000256" key="1">
    <source>
        <dbReference type="ARBA" id="ARBA00000085"/>
    </source>
</evidence>
<dbReference type="EMBL" id="JZRB01000041">
    <property type="protein sequence ID" value="KJV29093.1"/>
    <property type="molecule type" value="Genomic_DNA"/>
</dbReference>
<evidence type="ECO:0000256" key="6">
    <source>
        <dbReference type="ARBA" id="ARBA00023136"/>
    </source>
</evidence>
<dbReference type="PANTHER" id="PTHR42878">
    <property type="entry name" value="TWO-COMPONENT HISTIDINE KINASE"/>
    <property type="match status" value="1"/>
</dbReference>
<dbReference type="InterPro" id="IPR003594">
    <property type="entry name" value="HATPase_dom"/>
</dbReference>
<keyword evidence="7" id="KW-0175">Coiled coil</keyword>
<dbReference type="PROSITE" id="PS50109">
    <property type="entry name" value="HIS_KIN"/>
    <property type="match status" value="1"/>
</dbReference>
<dbReference type="EC" id="2.7.13.3" evidence="2"/>
<reference evidence="10 11" key="1">
    <citation type="submission" date="2015-03" db="EMBL/GenBank/DDBJ databases">
        <title>Draft genome sequence of Luteibacter yeojuensis strain SU11.</title>
        <authorList>
            <person name="Sulaiman J."/>
            <person name="Priya K."/>
            <person name="Chan K.-G."/>
        </authorList>
    </citation>
    <scope>NUCLEOTIDE SEQUENCE [LARGE SCALE GENOMIC DNA]</scope>
    <source>
        <strain evidence="10 11">SU11</strain>
    </source>
</reference>
<dbReference type="Gene3D" id="1.10.287.130">
    <property type="match status" value="1"/>
</dbReference>
<dbReference type="PROSITE" id="PS50112">
    <property type="entry name" value="PAS"/>
    <property type="match status" value="1"/>
</dbReference>
<evidence type="ECO:0000256" key="3">
    <source>
        <dbReference type="ARBA" id="ARBA00022553"/>
    </source>
</evidence>
<dbReference type="SUPFAM" id="SSF55874">
    <property type="entry name" value="ATPase domain of HSP90 chaperone/DNA topoisomerase II/histidine kinase"/>
    <property type="match status" value="1"/>
</dbReference>
<dbReference type="SMART" id="SM00388">
    <property type="entry name" value="HisKA"/>
    <property type="match status" value="1"/>
</dbReference>
<evidence type="ECO:0000259" key="8">
    <source>
        <dbReference type="PROSITE" id="PS50109"/>
    </source>
</evidence>
<dbReference type="GO" id="GO:0000155">
    <property type="term" value="F:phosphorelay sensor kinase activity"/>
    <property type="evidence" value="ECO:0007669"/>
    <property type="project" value="InterPro"/>
</dbReference>
<evidence type="ECO:0000313" key="10">
    <source>
        <dbReference type="EMBL" id="KJV29093.1"/>
    </source>
</evidence>
<evidence type="ECO:0000313" key="11">
    <source>
        <dbReference type="Proteomes" id="UP000033651"/>
    </source>
</evidence>
<dbReference type="Gene3D" id="3.30.450.20">
    <property type="entry name" value="PAS domain"/>
    <property type="match status" value="1"/>
</dbReference>
<dbReference type="PRINTS" id="PR00344">
    <property type="entry name" value="BCTRLSENSOR"/>
</dbReference>
<dbReference type="InterPro" id="IPR005467">
    <property type="entry name" value="His_kinase_dom"/>
</dbReference>
<accession>A0A0F3KD19</accession>
<proteinExistence type="predicted"/>
<dbReference type="InterPro" id="IPR003661">
    <property type="entry name" value="HisK_dim/P_dom"/>
</dbReference>
<evidence type="ECO:0000259" key="9">
    <source>
        <dbReference type="PROSITE" id="PS50112"/>
    </source>
</evidence>
<dbReference type="InterPro" id="IPR036890">
    <property type="entry name" value="HATPase_C_sf"/>
</dbReference>
<dbReference type="RefSeq" id="WP_045830697.1">
    <property type="nucleotide sequence ID" value="NZ_JZRB01000041.1"/>
</dbReference>
<evidence type="ECO:0000256" key="2">
    <source>
        <dbReference type="ARBA" id="ARBA00012438"/>
    </source>
</evidence>
<dbReference type="AlphaFoldDB" id="A0A0F3KD19"/>
<organism evidence="10 11">
    <name type="scientific">Luteibacter yeojuensis</name>
    <dbReference type="NCBI Taxonomy" id="345309"/>
    <lineage>
        <taxon>Bacteria</taxon>
        <taxon>Pseudomonadati</taxon>
        <taxon>Pseudomonadota</taxon>
        <taxon>Gammaproteobacteria</taxon>
        <taxon>Lysobacterales</taxon>
        <taxon>Rhodanobacteraceae</taxon>
        <taxon>Luteibacter</taxon>
    </lineage>
</organism>
<dbReference type="Proteomes" id="UP000033651">
    <property type="component" value="Unassembled WGS sequence"/>
</dbReference>
<keyword evidence="6" id="KW-0472">Membrane</keyword>
<gene>
    <name evidence="10" type="ORF">VI08_16400</name>
</gene>
<dbReference type="Pfam" id="PF13188">
    <property type="entry name" value="PAS_8"/>
    <property type="match status" value="1"/>
</dbReference>
<keyword evidence="4" id="KW-0808">Transferase</keyword>
<protein>
    <recommendedName>
        <fullName evidence="2">histidine kinase</fullName>
        <ecNumber evidence="2">2.7.13.3</ecNumber>
    </recommendedName>
</protein>
<dbReference type="InterPro" id="IPR004358">
    <property type="entry name" value="Sig_transdc_His_kin-like_C"/>
</dbReference>
<dbReference type="PANTHER" id="PTHR42878:SF15">
    <property type="entry name" value="BACTERIOPHYTOCHROME"/>
    <property type="match status" value="1"/>
</dbReference>
<keyword evidence="11" id="KW-1185">Reference proteome</keyword>
<dbReference type="InterPro" id="IPR007891">
    <property type="entry name" value="CHASE3"/>
</dbReference>
<dbReference type="Pfam" id="PF02518">
    <property type="entry name" value="HATPase_c"/>
    <property type="match status" value="1"/>
</dbReference>
<dbReference type="Pfam" id="PF00512">
    <property type="entry name" value="HisKA"/>
    <property type="match status" value="1"/>
</dbReference>
<dbReference type="Gene3D" id="3.30.565.10">
    <property type="entry name" value="Histidine kinase-like ATPase, C-terminal domain"/>
    <property type="match status" value="1"/>
</dbReference>
<comment type="catalytic activity">
    <reaction evidence="1">
        <text>ATP + protein L-histidine = ADP + protein N-phospho-L-histidine.</text>
        <dbReference type="EC" id="2.7.13.3"/>
    </reaction>
</comment>
<keyword evidence="5 10" id="KW-0418">Kinase</keyword>
<dbReference type="CDD" id="cd00130">
    <property type="entry name" value="PAS"/>
    <property type="match status" value="1"/>
</dbReference>
<dbReference type="OrthoDB" id="9808408at2"/>
<dbReference type="SMART" id="SM00387">
    <property type="entry name" value="HATPase_c"/>
    <property type="match status" value="1"/>
</dbReference>
<dbReference type="SUPFAM" id="SSF47384">
    <property type="entry name" value="Homodimeric domain of signal transducing histidine kinase"/>
    <property type="match status" value="1"/>
</dbReference>
<evidence type="ECO:0000256" key="5">
    <source>
        <dbReference type="ARBA" id="ARBA00022777"/>
    </source>
</evidence>
<dbReference type="GO" id="GO:0007234">
    <property type="term" value="P:osmosensory signaling via phosphorelay pathway"/>
    <property type="evidence" value="ECO:0007669"/>
    <property type="project" value="TreeGrafter"/>
</dbReference>